<sequence>MDQLSANSIQAKDSVEEIETLFGKRIFYISGAGDFLYDPVQEPHAFLLRSLTNGLS</sequence>
<protein>
    <submittedName>
        <fullName evidence="1">Uncharacterized protein</fullName>
    </submittedName>
</protein>
<dbReference type="Proteomes" id="UP000317703">
    <property type="component" value="Segment"/>
</dbReference>
<accession>A0A514TUP0</accession>
<keyword evidence="2" id="KW-1185">Reference proteome</keyword>
<gene>
    <name evidence="1" type="ORF">PS1_0228</name>
</gene>
<organism evidence="1 2">
    <name type="scientific">Aeromonas phage PS1</name>
    <dbReference type="NCBI Taxonomy" id="2591406"/>
    <lineage>
        <taxon>Viruses</taxon>
        <taxon>Duplodnaviria</taxon>
        <taxon>Heunggongvirae</taxon>
        <taxon>Uroviricota</taxon>
        <taxon>Caudoviricetes</taxon>
        <taxon>Chimalliviridae</taxon>
        <taxon>Ferozepurvirus</taxon>
        <taxon>Ferozepurvirus PS1</taxon>
    </lineage>
</organism>
<evidence type="ECO:0000313" key="1">
    <source>
        <dbReference type="EMBL" id="QDJ96739.1"/>
    </source>
</evidence>
<dbReference type="EMBL" id="MN032614">
    <property type="protein sequence ID" value="QDJ96739.1"/>
    <property type="molecule type" value="Genomic_DNA"/>
</dbReference>
<proteinExistence type="predicted"/>
<name>A0A514TUP0_9CAUD</name>
<reference evidence="1" key="1">
    <citation type="submission" date="2019-06" db="EMBL/GenBank/DDBJ databases">
        <title>Complete genome sequence of Aeromonas hydrophila bacteriophage PS1.</title>
        <authorList>
            <person name="Rai S."/>
            <person name="Tyagi A."/>
            <person name="Kumar N."/>
            <person name="Singh N."/>
        </authorList>
    </citation>
    <scope>NUCLEOTIDE SEQUENCE [LARGE SCALE GENOMIC DNA]</scope>
</reference>
<evidence type="ECO:0000313" key="2">
    <source>
        <dbReference type="Proteomes" id="UP000317703"/>
    </source>
</evidence>